<keyword evidence="2" id="KW-1185">Reference proteome</keyword>
<organism evidence="1 2">
    <name type="scientific">Halomonas icarae</name>
    <dbReference type="NCBI Taxonomy" id="2691040"/>
    <lineage>
        <taxon>Bacteria</taxon>
        <taxon>Pseudomonadati</taxon>
        <taxon>Pseudomonadota</taxon>
        <taxon>Gammaproteobacteria</taxon>
        <taxon>Oceanospirillales</taxon>
        <taxon>Halomonadaceae</taxon>
        <taxon>Halomonas</taxon>
    </lineage>
</organism>
<protein>
    <recommendedName>
        <fullName evidence="3">LysR substrate-binding domain-containing protein</fullName>
    </recommendedName>
</protein>
<dbReference type="RefSeq" id="WP_161424060.1">
    <property type="nucleotide sequence ID" value="NZ_JARWMY010000009.1"/>
</dbReference>
<dbReference type="AlphaFoldDB" id="A0A7X5ANY5"/>
<dbReference type="EMBL" id="WUTS01000001">
    <property type="protein sequence ID" value="NAW14118.1"/>
    <property type="molecule type" value="Genomic_DNA"/>
</dbReference>
<sequence>MKYSSGYPKGLQEHDLQMELMCEVCQIGIAGRMVAAGLGVSALPSLNFRQISFEGFAWEVKVFGVAHIMQQQELVVNF</sequence>
<evidence type="ECO:0000313" key="1">
    <source>
        <dbReference type="EMBL" id="NAW14118.1"/>
    </source>
</evidence>
<name>A0A7X5ANY5_9GAMM</name>
<gene>
    <name evidence="1" type="ORF">GRB80_14885</name>
</gene>
<accession>A0A7X5ANY5</accession>
<evidence type="ECO:0000313" key="2">
    <source>
        <dbReference type="Proteomes" id="UP000448235"/>
    </source>
</evidence>
<comment type="caution">
    <text evidence="1">The sequence shown here is derived from an EMBL/GenBank/DDBJ whole genome shotgun (WGS) entry which is preliminary data.</text>
</comment>
<dbReference type="Proteomes" id="UP000448235">
    <property type="component" value="Unassembled WGS sequence"/>
</dbReference>
<proteinExistence type="predicted"/>
<reference evidence="1 2" key="1">
    <citation type="submission" date="2019-12" db="EMBL/GenBank/DDBJ databases">
        <title>Draft genome sequencing of Halomonas icarensis D1-1.</title>
        <authorList>
            <person name="Pandiyan K."/>
            <person name="Kushwaha P."/>
            <person name="Gowdham M."/>
            <person name="Chakdar H."/>
            <person name="Singh A."/>
            <person name="Kumar M."/>
            <person name="Saxena A.K."/>
        </authorList>
    </citation>
    <scope>NUCLEOTIDE SEQUENCE [LARGE SCALE GENOMIC DNA]</scope>
    <source>
        <strain evidence="1 2">D1-1</strain>
    </source>
</reference>
<evidence type="ECO:0008006" key="3">
    <source>
        <dbReference type="Google" id="ProtNLM"/>
    </source>
</evidence>